<evidence type="ECO:0000313" key="1">
    <source>
        <dbReference type="EMBL" id="KAK7295929.1"/>
    </source>
</evidence>
<evidence type="ECO:0000313" key="2">
    <source>
        <dbReference type="EMBL" id="KAK7298338.1"/>
    </source>
</evidence>
<sequence>MPIFMPSSLLALTTSPPLIKYLQTTPPKQGIRRIESDMECALTSSYRPVLVLVVGKSPALFERLGCGTDDSALFSMATMLKN</sequence>
<dbReference type="AlphaFoldDB" id="A0AAN9PIE9"/>
<protein>
    <submittedName>
        <fullName evidence="4">Uncharacterized protein</fullName>
    </submittedName>
</protein>
<accession>A0AAN9PIE9</accession>
<proteinExistence type="predicted"/>
<evidence type="ECO:0000313" key="3">
    <source>
        <dbReference type="EMBL" id="KAK7298512.1"/>
    </source>
</evidence>
<comment type="caution">
    <text evidence="4">The sequence shown here is derived from an EMBL/GenBank/DDBJ whole genome shotgun (WGS) entry which is preliminary data.</text>
</comment>
<gene>
    <name evidence="4" type="ORF">VNO77_46348</name>
    <name evidence="2" type="ORF">VNO77_46794</name>
    <name evidence="3" type="ORF">VNO77_46974</name>
    <name evidence="1" type="ORF">VNO77_51055</name>
</gene>
<dbReference type="EMBL" id="JAYMYQ010000028">
    <property type="protein sequence ID" value="KAK7298512.1"/>
    <property type="molecule type" value="Genomic_DNA"/>
</dbReference>
<dbReference type="EMBL" id="JAYMYQ010000024">
    <property type="protein sequence ID" value="KAK7298804.1"/>
    <property type="molecule type" value="Genomic_DNA"/>
</dbReference>
<evidence type="ECO:0000313" key="4">
    <source>
        <dbReference type="EMBL" id="KAK7298804.1"/>
    </source>
</evidence>
<name>A0AAN9PIE9_CANGL</name>
<dbReference type="EMBL" id="JAYMYQ010000096">
    <property type="protein sequence ID" value="KAK7295929.1"/>
    <property type="molecule type" value="Genomic_DNA"/>
</dbReference>
<keyword evidence="5" id="KW-1185">Reference proteome</keyword>
<dbReference type="Proteomes" id="UP001367508">
    <property type="component" value="Unassembled WGS sequence"/>
</dbReference>
<dbReference type="EMBL" id="JAYMYQ010000028">
    <property type="protein sequence ID" value="KAK7298338.1"/>
    <property type="molecule type" value="Genomic_DNA"/>
</dbReference>
<reference evidence="4 5" key="1">
    <citation type="submission" date="2024-01" db="EMBL/GenBank/DDBJ databases">
        <title>The genomes of 5 underutilized Papilionoideae crops provide insights into root nodulation and disease resistanc.</title>
        <authorList>
            <person name="Jiang F."/>
        </authorList>
    </citation>
    <scope>NUCLEOTIDE SEQUENCE [LARGE SCALE GENOMIC DNA]</scope>
    <source>
        <strain evidence="4">LVBAO_FW01</strain>
        <tissue evidence="4">Leaves</tissue>
    </source>
</reference>
<evidence type="ECO:0000313" key="5">
    <source>
        <dbReference type="Proteomes" id="UP001367508"/>
    </source>
</evidence>
<organism evidence="4 5">
    <name type="scientific">Canavalia gladiata</name>
    <name type="common">Sword bean</name>
    <name type="synonym">Dolichos gladiatus</name>
    <dbReference type="NCBI Taxonomy" id="3824"/>
    <lineage>
        <taxon>Eukaryota</taxon>
        <taxon>Viridiplantae</taxon>
        <taxon>Streptophyta</taxon>
        <taxon>Embryophyta</taxon>
        <taxon>Tracheophyta</taxon>
        <taxon>Spermatophyta</taxon>
        <taxon>Magnoliopsida</taxon>
        <taxon>eudicotyledons</taxon>
        <taxon>Gunneridae</taxon>
        <taxon>Pentapetalae</taxon>
        <taxon>rosids</taxon>
        <taxon>fabids</taxon>
        <taxon>Fabales</taxon>
        <taxon>Fabaceae</taxon>
        <taxon>Papilionoideae</taxon>
        <taxon>50 kb inversion clade</taxon>
        <taxon>NPAAA clade</taxon>
        <taxon>indigoferoid/millettioid clade</taxon>
        <taxon>Phaseoleae</taxon>
        <taxon>Canavalia</taxon>
    </lineage>
</organism>